<dbReference type="STRING" id="2018661.A0A2A2KET2"/>
<keyword evidence="7" id="KW-1185">Reference proteome</keyword>
<name>A0A2A2KET2_9BILA</name>
<dbReference type="InterPro" id="IPR042099">
    <property type="entry name" value="ANL_N_sf"/>
</dbReference>
<evidence type="ECO:0000313" key="6">
    <source>
        <dbReference type="EMBL" id="PAV72417.1"/>
    </source>
</evidence>
<sequence>MPIASPYPPIELTTQPYHEILLSSLRKHAKNNPHKLAAISAENPDDKITYQELHDAILSAASFLRQRGFKKGDVVAMATQNTWHFLAFIMGAAVNGGAGSGMASIFTPYEMQRQILDCGAVAILTTETVLPRILEAVKTCPKVKMIVVIGKCPNNNSNLISWDDVIRAKHTNFDDVIMNAKKDIIHLPYSRTDESNVSTLNPPFHYDKEYAILYLPMYHAYGFTLANCALNLGITAVMMSHFDPTVFCRSIEKYRIRNINVVPPILLLMVKSPLAAKFDLNSIELIISGAAPCGKDLCEAVVRKLPKARIQQGWGMTETTMAGALPDFREKQPFGCVGKTMINSELSIVDVNTGKECSREVSGEVCVRGPTVMMGYLNRPEATNETIQNGWLHTGDIGYVDKDGYLFIVDRLKELIKVKGLQVPPAELEDLLLTHPKVKDAAVIGVKHEQFGEVPKAYIVTQTPKQMSEKEVHDFVNGKVSKYKQLLGGVEFINEIPKSPSGKILRRVLKDMQAKL</sequence>
<dbReference type="InterPro" id="IPR045851">
    <property type="entry name" value="AMP-bd_C_sf"/>
</dbReference>
<gene>
    <name evidence="6" type="ORF">WR25_19371</name>
</gene>
<evidence type="ECO:0000313" key="7">
    <source>
        <dbReference type="Proteomes" id="UP000218231"/>
    </source>
</evidence>
<reference evidence="6 7" key="1">
    <citation type="journal article" date="2017" name="Curr. Biol.">
        <title>Genome architecture and evolution of a unichromosomal asexual nematode.</title>
        <authorList>
            <person name="Fradin H."/>
            <person name="Zegar C."/>
            <person name="Gutwein M."/>
            <person name="Lucas J."/>
            <person name="Kovtun M."/>
            <person name="Corcoran D."/>
            <person name="Baugh L.R."/>
            <person name="Kiontke K."/>
            <person name="Gunsalus K."/>
            <person name="Fitch D.H."/>
            <person name="Piano F."/>
        </authorList>
    </citation>
    <scope>NUCLEOTIDE SEQUENCE [LARGE SCALE GENOMIC DNA]</scope>
    <source>
        <strain evidence="6">PF1309</strain>
    </source>
</reference>
<dbReference type="FunFam" id="3.30.300.30:FF:000007">
    <property type="entry name" value="4-coumarate--CoA ligase 2"/>
    <property type="match status" value="1"/>
</dbReference>
<dbReference type="InterPro" id="IPR025110">
    <property type="entry name" value="AMP-bd_C"/>
</dbReference>
<dbReference type="Pfam" id="PF00501">
    <property type="entry name" value="AMP-binding"/>
    <property type="match status" value="2"/>
</dbReference>
<keyword evidence="3" id="KW-0576">Peroxisome</keyword>
<dbReference type="SUPFAM" id="SSF56801">
    <property type="entry name" value="Acetyl-CoA synthetase-like"/>
    <property type="match status" value="1"/>
</dbReference>
<evidence type="ECO:0000256" key="3">
    <source>
        <dbReference type="ARBA" id="ARBA00023140"/>
    </source>
</evidence>
<dbReference type="PANTHER" id="PTHR24096">
    <property type="entry name" value="LONG-CHAIN-FATTY-ACID--COA LIGASE"/>
    <property type="match status" value="1"/>
</dbReference>
<dbReference type="OrthoDB" id="10253869at2759"/>
<dbReference type="GO" id="GO:0016405">
    <property type="term" value="F:CoA-ligase activity"/>
    <property type="evidence" value="ECO:0007669"/>
    <property type="project" value="TreeGrafter"/>
</dbReference>
<dbReference type="Pfam" id="PF13193">
    <property type="entry name" value="AMP-binding_C"/>
    <property type="match status" value="1"/>
</dbReference>
<dbReference type="EMBL" id="LIAE01008796">
    <property type="protein sequence ID" value="PAV72417.1"/>
    <property type="molecule type" value="Genomic_DNA"/>
</dbReference>
<dbReference type="Proteomes" id="UP000218231">
    <property type="component" value="Unassembled WGS sequence"/>
</dbReference>
<dbReference type="InterPro" id="IPR000873">
    <property type="entry name" value="AMP-dep_synth/lig_dom"/>
</dbReference>
<feature type="domain" description="AMP-binding enzyme C-terminal" evidence="5">
    <location>
        <begin position="427"/>
        <end position="503"/>
    </location>
</feature>
<dbReference type="AlphaFoldDB" id="A0A2A2KET2"/>
<organism evidence="6 7">
    <name type="scientific">Diploscapter pachys</name>
    <dbReference type="NCBI Taxonomy" id="2018661"/>
    <lineage>
        <taxon>Eukaryota</taxon>
        <taxon>Metazoa</taxon>
        <taxon>Ecdysozoa</taxon>
        <taxon>Nematoda</taxon>
        <taxon>Chromadorea</taxon>
        <taxon>Rhabditida</taxon>
        <taxon>Rhabditina</taxon>
        <taxon>Rhabditomorpha</taxon>
        <taxon>Rhabditoidea</taxon>
        <taxon>Rhabditidae</taxon>
        <taxon>Diploscapter</taxon>
    </lineage>
</organism>
<evidence type="ECO:0000256" key="1">
    <source>
        <dbReference type="ARBA" id="ARBA00004275"/>
    </source>
</evidence>
<evidence type="ECO:0000259" key="4">
    <source>
        <dbReference type="Pfam" id="PF00501"/>
    </source>
</evidence>
<protein>
    <submittedName>
        <fullName evidence="6">Uncharacterized protein</fullName>
    </submittedName>
</protein>
<comment type="subcellular location">
    <subcellularLocation>
        <location evidence="1">Peroxisome</location>
    </subcellularLocation>
</comment>
<accession>A0A2A2KET2</accession>
<dbReference type="CDD" id="cd05911">
    <property type="entry name" value="Firefly_Luc_like"/>
    <property type="match status" value="1"/>
</dbReference>
<feature type="domain" description="AMP-dependent synthetase/ligase" evidence="4">
    <location>
        <begin position="207"/>
        <end position="377"/>
    </location>
</feature>
<dbReference type="GO" id="GO:0005777">
    <property type="term" value="C:peroxisome"/>
    <property type="evidence" value="ECO:0007669"/>
    <property type="project" value="UniProtKB-SubCell"/>
</dbReference>
<dbReference type="Gene3D" id="3.40.50.12780">
    <property type="entry name" value="N-terminal domain of ligase-like"/>
    <property type="match status" value="1"/>
</dbReference>
<evidence type="ECO:0000256" key="2">
    <source>
        <dbReference type="ARBA" id="ARBA00006432"/>
    </source>
</evidence>
<dbReference type="Gene3D" id="3.40.50.980">
    <property type="match status" value="1"/>
</dbReference>
<dbReference type="Gene3D" id="3.30.300.30">
    <property type="match status" value="1"/>
</dbReference>
<proteinExistence type="inferred from homology"/>
<comment type="caution">
    <text evidence="6">The sequence shown here is derived from an EMBL/GenBank/DDBJ whole genome shotgun (WGS) entry which is preliminary data.</text>
</comment>
<dbReference type="Gene3D" id="2.30.38.10">
    <property type="entry name" value="Luciferase, Domain 3"/>
    <property type="match status" value="1"/>
</dbReference>
<comment type="similarity">
    <text evidence="2">Belongs to the ATP-dependent AMP-binding enzyme family.</text>
</comment>
<dbReference type="PANTHER" id="PTHR24096:SF422">
    <property type="entry name" value="BCDNA.GH02901"/>
    <property type="match status" value="1"/>
</dbReference>
<evidence type="ECO:0000259" key="5">
    <source>
        <dbReference type="Pfam" id="PF13193"/>
    </source>
</evidence>
<feature type="domain" description="AMP-dependent synthetase/ligase" evidence="4">
    <location>
        <begin position="26"/>
        <end position="189"/>
    </location>
</feature>